<protein>
    <submittedName>
        <fullName evidence="2">Uncharacterized protein</fullName>
    </submittedName>
</protein>
<keyword evidence="1" id="KW-0812">Transmembrane</keyword>
<accession>A0A4Y2RMS7</accession>
<keyword evidence="3" id="KW-1185">Reference proteome</keyword>
<organism evidence="2 3">
    <name type="scientific">Araneus ventricosus</name>
    <name type="common">Orbweaver spider</name>
    <name type="synonym">Epeira ventricosa</name>
    <dbReference type="NCBI Taxonomy" id="182803"/>
    <lineage>
        <taxon>Eukaryota</taxon>
        <taxon>Metazoa</taxon>
        <taxon>Ecdysozoa</taxon>
        <taxon>Arthropoda</taxon>
        <taxon>Chelicerata</taxon>
        <taxon>Arachnida</taxon>
        <taxon>Araneae</taxon>
        <taxon>Araneomorphae</taxon>
        <taxon>Entelegynae</taxon>
        <taxon>Araneoidea</taxon>
        <taxon>Araneidae</taxon>
        <taxon>Araneus</taxon>
    </lineage>
</organism>
<evidence type="ECO:0000313" key="2">
    <source>
        <dbReference type="EMBL" id="GBN77132.1"/>
    </source>
</evidence>
<gene>
    <name evidence="2" type="ORF">AVEN_69247_1</name>
</gene>
<name>A0A4Y2RMS7_ARAVE</name>
<feature type="transmembrane region" description="Helical" evidence="1">
    <location>
        <begin position="7"/>
        <end position="27"/>
    </location>
</feature>
<keyword evidence="1" id="KW-1133">Transmembrane helix</keyword>
<comment type="caution">
    <text evidence="2">The sequence shown here is derived from an EMBL/GenBank/DDBJ whole genome shotgun (WGS) entry which is preliminary data.</text>
</comment>
<feature type="transmembrane region" description="Helical" evidence="1">
    <location>
        <begin position="39"/>
        <end position="59"/>
    </location>
</feature>
<dbReference type="AlphaFoldDB" id="A0A4Y2RMS7"/>
<dbReference type="EMBL" id="BGPR01146185">
    <property type="protein sequence ID" value="GBN77132.1"/>
    <property type="molecule type" value="Genomic_DNA"/>
</dbReference>
<evidence type="ECO:0000256" key="1">
    <source>
        <dbReference type="SAM" id="Phobius"/>
    </source>
</evidence>
<sequence length="155" mass="17887">MNRSHSIVMGIETILTLIVISPWFWIMARYIIFLDLYDLILDIVFAKSFPVFGYLLIALNRDIRKEKMDPMGTDEVEQKMKVDDISKRDLGVFREKSIPDEEENSDASTQVSQNLCQKLTLSPEKKGNACTQITQIQFNTVSTQTLDEIKHNKEI</sequence>
<evidence type="ECO:0000313" key="3">
    <source>
        <dbReference type="Proteomes" id="UP000499080"/>
    </source>
</evidence>
<reference evidence="2 3" key="1">
    <citation type="journal article" date="2019" name="Sci. Rep.">
        <title>Orb-weaving spider Araneus ventricosus genome elucidates the spidroin gene catalogue.</title>
        <authorList>
            <person name="Kono N."/>
            <person name="Nakamura H."/>
            <person name="Ohtoshi R."/>
            <person name="Moran D.A.P."/>
            <person name="Shinohara A."/>
            <person name="Yoshida Y."/>
            <person name="Fujiwara M."/>
            <person name="Mori M."/>
            <person name="Tomita M."/>
            <person name="Arakawa K."/>
        </authorList>
    </citation>
    <scope>NUCLEOTIDE SEQUENCE [LARGE SCALE GENOMIC DNA]</scope>
</reference>
<keyword evidence="1" id="KW-0472">Membrane</keyword>
<dbReference type="Proteomes" id="UP000499080">
    <property type="component" value="Unassembled WGS sequence"/>
</dbReference>
<proteinExistence type="predicted"/>